<evidence type="ECO:0000313" key="4">
    <source>
        <dbReference type="Proteomes" id="UP000223071"/>
    </source>
</evidence>
<dbReference type="InterPro" id="IPR012341">
    <property type="entry name" value="6hp_glycosidase-like_sf"/>
</dbReference>
<protein>
    <submittedName>
        <fullName evidence="3">Glycogen debranching enzyme</fullName>
    </submittedName>
</protein>
<comment type="caution">
    <text evidence="3">The sequence shown here is derived from an EMBL/GenBank/DDBJ whole genome shotgun (WGS) entry which is preliminary data.</text>
</comment>
<dbReference type="SUPFAM" id="SSF48208">
    <property type="entry name" value="Six-hairpin glycosidases"/>
    <property type="match status" value="1"/>
</dbReference>
<dbReference type="GO" id="GO:0005975">
    <property type="term" value="P:carbohydrate metabolic process"/>
    <property type="evidence" value="ECO:0007669"/>
    <property type="project" value="InterPro"/>
</dbReference>
<dbReference type="InterPro" id="IPR032856">
    <property type="entry name" value="GDE_N_bis"/>
</dbReference>
<proteinExistence type="predicted"/>
<dbReference type="Gene3D" id="1.50.10.10">
    <property type="match status" value="1"/>
</dbReference>
<feature type="domain" description="Putative glycogen debranching enzyme N-terminal" evidence="1">
    <location>
        <begin position="52"/>
        <end position="241"/>
    </location>
</feature>
<feature type="domain" description="Mannosylglycerate hydrolase MGH1-like glycoside hydrolase" evidence="2">
    <location>
        <begin position="333"/>
        <end position="621"/>
    </location>
</feature>
<keyword evidence="4" id="KW-1185">Reference proteome</keyword>
<organism evidence="3 4">
    <name type="scientific">Tepidiforma thermophila (strain KCTC 52669 / CGMCC 1.13589 / G233)</name>
    <dbReference type="NCBI Taxonomy" id="2761530"/>
    <lineage>
        <taxon>Bacteria</taxon>
        <taxon>Bacillati</taxon>
        <taxon>Chloroflexota</taxon>
        <taxon>Tepidiformia</taxon>
        <taxon>Tepidiformales</taxon>
        <taxon>Tepidiformaceae</taxon>
        <taxon>Tepidiforma</taxon>
    </lineage>
</organism>
<dbReference type="InterPro" id="IPR054491">
    <property type="entry name" value="MGH1-like_GH"/>
</dbReference>
<accession>A0A2A9HEC2</accession>
<evidence type="ECO:0000259" key="1">
    <source>
        <dbReference type="Pfam" id="PF14742"/>
    </source>
</evidence>
<dbReference type="Proteomes" id="UP000223071">
    <property type="component" value="Unassembled WGS sequence"/>
</dbReference>
<evidence type="ECO:0000313" key="3">
    <source>
        <dbReference type="EMBL" id="PFG73450.1"/>
    </source>
</evidence>
<dbReference type="Pfam" id="PF14742">
    <property type="entry name" value="GDE_N_bis"/>
    <property type="match status" value="1"/>
</dbReference>
<evidence type="ECO:0000259" key="2">
    <source>
        <dbReference type="Pfam" id="PF22422"/>
    </source>
</evidence>
<dbReference type="Pfam" id="PF22422">
    <property type="entry name" value="MGH1-like_GH"/>
    <property type="match status" value="1"/>
</dbReference>
<dbReference type="EMBL" id="PDJQ01000001">
    <property type="protein sequence ID" value="PFG73450.1"/>
    <property type="molecule type" value="Genomic_DNA"/>
</dbReference>
<name>A0A2A9HEC2_TEPT2</name>
<reference evidence="3 4" key="1">
    <citation type="submission" date="2017-09" db="EMBL/GenBank/DDBJ databases">
        <title>Sequencing the genomes of two abundant thermophiles in Great Basin hot springs: Thermocrinis jamiesonii and novel Chloroflexi Thermoflexus hugenholtzii.</title>
        <authorList>
            <person name="Hedlund B."/>
        </authorList>
    </citation>
    <scope>NUCLEOTIDE SEQUENCE [LARGE SCALE GENOMIC DNA]</scope>
    <source>
        <strain evidence="3 4">G233</strain>
    </source>
</reference>
<sequence length="738" mass="80130">MRALPFTGRGLRGRISREAGMSKARPIPAAGWLPVGEEPQPTGSITDCVILRNDGVSLVALPGGDIDAEEHEATGLYRCDTRHLSRFRLTLGGVAPILLDASQSGAIFSAVYTNPAMAEPGGRVVPARALVIRRRRVLGRGLVESLTVSNYHPDPQAVEVRLEVDADFHDIFEVRGFERRSPRPPVDAQAGRTGIRFRYAGADGTVRTTSVRFDPPPSSIGAGGALYRLVLEPRETVVLDIRVSTGEPGERQPVPQVIARVQREERTFLDEATRFQCDYEPLNDAVERALLDVRALRTGVDGTEFIAAGVPWFDTLFGRDSLVTGMFLAPWAPRLLRGALEVLARYQAEEHDPASDAAPGKVPHELRWGELARIGEVPFGRYYGSIDATPLFLVAAEEYLAWTGDRAAIERLWPNLRAAARWCLAELERHGGVVAYARESPAGLENQGWKDSHDAIRWPDGRLAEPPIALVEVQGYTLAALRAFVRMAALCGEPADGAEAAAGRLAALIEERFGDDALGYVLCLERGRTPVPTPASNPGHLLWLGDPLPARAAAFADRAFQSDLFSGWGVRTLASSVAGYNPLGYHTGSVWPHDNAILLAGLRRHGFDDLARALGTAFIEAALAFPAYRIPELYCGDPRELRLVPTPYPVASRPQAWSAASLPFVLATMLGVRPAGPRTLAITRPQLPGMVEWVRLRNLRVAGAGVDLAFRRGAAGVAVEVEGVRGDLAIVLSDRWPR</sequence>
<dbReference type="InterPro" id="IPR008928">
    <property type="entry name" value="6-hairpin_glycosidase_sf"/>
</dbReference>
<gene>
    <name evidence="3" type="ORF">A9A59_0647</name>
</gene>
<dbReference type="AlphaFoldDB" id="A0A2A9HEC2"/>